<reference evidence="1 2" key="1">
    <citation type="submission" date="2012-06" db="EMBL/GenBank/DDBJ databases">
        <title>Finished chromosome of genome of Microcoleus sp. PCC 7113.</title>
        <authorList>
            <consortium name="US DOE Joint Genome Institute"/>
            <person name="Gugger M."/>
            <person name="Coursin T."/>
            <person name="Rippka R."/>
            <person name="Tandeau De Marsac N."/>
            <person name="Huntemann M."/>
            <person name="Wei C.-L."/>
            <person name="Han J."/>
            <person name="Detter J.C."/>
            <person name="Han C."/>
            <person name="Tapia R."/>
            <person name="Chen A."/>
            <person name="Kyrpides N."/>
            <person name="Mavromatis K."/>
            <person name="Markowitz V."/>
            <person name="Szeto E."/>
            <person name="Ivanova N."/>
            <person name="Pagani I."/>
            <person name="Pati A."/>
            <person name="Goodwin L."/>
            <person name="Nordberg H.P."/>
            <person name="Cantor M.N."/>
            <person name="Hua S.X."/>
            <person name="Woyke T."/>
            <person name="Kerfeld C.A."/>
        </authorList>
    </citation>
    <scope>NUCLEOTIDE SEQUENCE [LARGE SCALE GENOMIC DNA]</scope>
    <source>
        <strain evidence="1 2">PCC 7113</strain>
    </source>
</reference>
<evidence type="ECO:0000313" key="2">
    <source>
        <dbReference type="Proteomes" id="UP000010471"/>
    </source>
</evidence>
<organism evidence="1 2">
    <name type="scientific">Allocoleopsis franciscana PCC 7113</name>
    <dbReference type="NCBI Taxonomy" id="1173027"/>
    <lineage>
        <taxon>Bacteria</taxon>
        <taxon>Bacillati</taxon>
        <taxon>Cyanobacteriota</taxon>
        <taxon>Cyanophyceae</taxon>
        <taxon>Coleofasciculales</taxon>
        <taxon>Coleofasciculaceae</taxon>
        <taxon>Allocoleopsis</taxon>
        <taxon>Allocoleopsis franciscana</taxon>
    </lineage>
</organism>
<dbReference type="Gene3D" id="3.40.50.410">
    <property type="entry name" value="von Willebrand factor, type A domain"/>
    <property type="match status" value="1"/>
</dbReference>
<protein>
    <recommendedName>
        <fullName evidence="3">VWFA domain-containing protein</fullName>
    </recommendedName>
</protein>
<dbReference type="SUPFAM" id="SSF53300">
    <property type="entry name" value="vWA-like"/>
    <property type="match status" value="1"/>
</dbReference>
<keyword evidence="2" id="KW-1185">Reference proteome</keyword>
<dbReference type="InterPro" id="IPR036465">
    <property type="entry name" value="vWFA_dom_sf"/>
</dbReference>
<dbReference type="AlphaFoldDB" id="K9WHU1"/>
<sequence>MNKKGRAIPPVDLIIVIDTSPSMKDKVQVLSNAATNAIASLH</sequence>
<dbReference type="STRING" id="1173027.Mic7113_3625"/>
<name>K9WHU1_9CYAN</name>
<dbReference type="KEGG" id="mic:Mic7113_3625"/>
<dbReference type="EMBL" id="CP003630">
    <property type="protein sequence ID" value="AFZ19349.1"/>
    <property type="molecule type" value="Genomic_DNA"/>
</dbReference>
<dbReference type="Proteomes" id="UP000010471">
    <property type="component" value="Chromosome"/>
</dbReference>
<accession>K9WHU1</accession>
<evidence type="ECO:0008006" key="3">
    <source>
        <dbReference type="Google" id="ProtNLM"/>
    </source>
</evidence>
<proteinExistence type="predicted"/>
<dbReference type="HOGENOM" id="CLU_3254120_0_0_3"/>
<gene>
    <name evidence="1" type="ORF">Mic7113_3625</name>
</gene>
<evidence type="ECO:0000313" key="1">
    <source>
        <dbReference type="EMBL" id="AFZ19349.1"/>
    </source>
</evidence>